<dbReference type="PANTHER" id="PTHR10357">
    <property type="entry name" value="ALPHA-AMYLASE FAMILY MEMBER"/>
    <property type="match status" value="1"/>
</dbReference>
<dbReference type="OrthoDB" id="9805159at2"/>
<keyword evidence="1" id="KW-0378">Hydrolase</keyword>
<proteinExistence type="predicted"/>
<organism evidence="4 5">
    <name type="scientific">Lactiplantibacillus mudanjiangensis</name>
    <dbReference type="NCBI Taxonomy" id="1296538"/>
    <lineage>
        <taxon>Bacteria</taxon>
        <taxon>Bacillati</taxon>
        <taxon>Bacillota</taxon>
        <taxon>Bacilli</taxon>
        <taxon>Lactobacillales</taxon>
        <taxon>Lactobacillaceae</taxon>
        <taxon>Lactiplantibacillus</taxon>
    </lineage>
</organism>
<dbReference type="Proteomes" id="UP000289996">
    <property type="component" value="Unassembled WGS sequence"/>
</dbReference>
<dbReference type="Pfam" id="PF00128">
    <property type="entry name" value="Alpha-amylase"/>
    <property type="match status" value="1"/>
</dbReference>
<dbReference type="EMBL" id="UYIG01000001">
    <property type="protein sequence ID" value="VDG26800.1"/>
    <property type="molecule type" value="Genomic_DNA"/>
</dbReference>
<name>A0A660DV35_9LACO</name>
<dbReference type="AlphaFoldDB" id="A0A660DV35"/>
<reference evidence="4 5" key="1">
    <citation type="submission" date="2018-11" db="EMBL/GenBank/DDBJ databases">
        <authorList>
            <person name="Wuyts S."/>
        </authorList>
    </citation>
    <scope>NUCLEOTIDE SEQUENCE [LARGE SCALE GENOMIC DNA]</scope>
    <source>
        <strain evidence="4">Lactobacillus mudanjiangensis AMBF249</strain>
    </source>
</reference>
<dbReference type="Gene3D" id="2.60.40.10">
    <property type="entry name" value="Immunoglobulins"/>
    <property type="match status" value="1"/>
</dbReference>
<dbReference type="Gene3D" id="3.90.400.10">
    <property type="entry name" value="Oligo-1,6-glucosidase, Domain 2"/>
    <property type="match status" value="1"/>
</dbReference>
<dbReference type="RefSeq" id="WP_130851190.1">
    <property type="nucleotide sequence ID" value="NZ_UYIG01000001.1"/>
</dbReference>
<dbReference type="InterPro" id="IPR006047">
    <property type="entry name" value="GH13_cat_dom"/>
</dbReference>
<evidence type="ECO:0000256" key="2">
    <source>
        <dbReference type="ARBA" id="ARBA00023295"/>
    </source>
</evidence>
<dbReference type="InterPro" id="IPR017853">
    <property type="entry name" value="GH"/>
</dbReference>
<dbReference type="SUPFAM" id="SSF51445">
    <property type="entry name" value="(Trans)glycosidases"/>
    <property type="match status" value="1"/>
</dbReference>
<dbReference type="Gene3D" id="3.20.20.80">
    <property type="entry name" value="Glycosidases"/>
    <property type="match status" value="1"/>
</dbReference>
<keyword evidence="5" id="KW-1185">Reference proteome</keyword>
<evidence type="ECO:0000313" key="5">
    <source>
        <dbReference type="Proteomes" id="UP000289996"/>
    </source>
</evidence>
<accession>A0A660DV35</accession>
<dbReference type="GO" id="GO:0016798">
    <property type="term" value="F:hydrolase activity, acting on glycosyl bonds"/>
    <property type="evidence" value="ECO:0007669"/>
    <property type="project" value="UniProtKB-KW"/>
</dbReference>
<dbReference type="GO" id="GO:0005975">
    <property type="term" value="P:carbohydrate metabolic process"/>
    <property type="evidence" value="ECO:0007669"/>
    <property type="project" value="InterPro"/>
</dbReference>
<dbReference type="PANTHER" id="PTHR10357:SF210">
    <property type="entry name" value="MALTODEXTRIN GLUCOSIDASE"/>
    <property type="match status" value="1"/>
</dbReference>
<dbReference type="InterPro" id="IPR045857">
    <property type="entry name" value="O16G_dom_2"/>
</dbReference>
<evidence type="ECO:0000313" key="4">
    <source>
        <dbReference type="EMBL" id="VDG26800.1"/>
    </source>
</evidence>
<evidence type="ECO:0000256" key="1">
    <source>
        <dbReference type="ARBA" id="ARBA00022801"/>
    </source>
</evidence>
<gene>
    <name evidence="4" type="ORF">MUDAN_MDHGFNIF_00201</name>
</gene>
<dbReference type="CDD" id="cd11338">
    <property type="entry name" value="AmyAc_CMD"/>
    <property type="match status" value="1"/>
</dbReference>
<dbReference type="SMART" id="SM00642">
    <property type="entry name" value="Aamy"/>
    <property type="match status" value="1"/>
</dbReference>
<feature type="domain" description="Glycosyl hydrolase family 13 catalytic" evidence="3">
    <location>
        <begin position="138"/>
        <end position="521"/>
    </location>
</feature>
<protein>
    <submittedName>
        <fullName evidence="4">Alpha-amylase [Lactobacillus plantarum JDM1]</fullName>
    </submittedName>
</protein>
<sequence>MQIDYNSFQTADRSPFGAVMPQTPVQFRLTVTASEPISQVNFRVAHDGQWDAEIVQPMHAMAGGAYTTSFIPTQAGLYFYYFEVQLAHEVVYYGCRDGGYGGTGVQYARREQVQMYQLTTLAAKESLPQWYREGVAYQIFIDRFYNGNSDGHVNAPKANSFLYGRLSDRPLYIRDAQQAILRWDFYGGNLRGVTAKVPYLKQLGVTIIYLTPIFQADSNHRYDTGDYYQIDPVLGDLSDFDQLVTTLHQAGMRLILDGVFNHVGVESRYFNRSGHYESLGAAQARTSPYYSWFTFINYPTEYDSWWGINDLPTVDKQNQSYRDFIYAKPGSVIDYWTARGVDGWRLDVADELPDDFIAGIRQALDRYPDKVLIGEVWEDASHKLAYGQRRHYLEGGRLQAVMNYPLRRLIIHVLTGTLAPSDWWRELMTLKENYPATAFNYNFNNIGSHDTPRILTMLQNDQARLSLAMGLLLTLPGVPCLYYGDEAKMTGGKDPDNRAFYPWNQVDQPLQQVVQQWVQWRRAHPMLNTWTFAPFYMADYGIGYVYWEIDQLKVLVTLNVTDMVRVVTANDLQLACLPTTIAAQVRSQLVGHSLKVNQLQLSENFT</sequence>
<dbReference type="InterPro" id="IPR013783">
    <property type="entry name" value="Ig-like_fold"/>
</dbReference>
<keyword evidence="2" id="KW-0326">Glycosidase</keyword>
<evidence type="ECO:0000259" key="3">
    <source>
        <dbReference type="SMART" id="SM00642"/>
    </source>
</evidence>